<protein>
    <submittedName>
        <fullName evidence="2">Uncharacterized protein</fullName>
    </submittedName>
</protein>
<feature type="compositionally biased region" description="Polar residues" evidence="1">
    <location>
        <begin position="72"/>
        <end position="83"/>
    </location>
</feature>
<feature type="region of interest" description="Disordered" evidence="1">
    <location>
        <begin position="1"/>
        <end position="139"/>
    </location>
</feature>
<dbReference type="EMBL" id="HBHQ01025208">
    <property type="protein sequence ID" value="CAD9825166.1"/>
    <property type="molecule type" value="Transcribed_RNA"/>
</dbReference>
<proteinExistence type="predicted"/>
<gene>
    <name evidence="2" type="ORF">ASEP1449_LOCUS17000</name>
</gene>
<organism evidence="2">
    <name type="scientific">Attheya septentrionalis</name>
    <dbReference type="NCBI Taxonomy" id="420275"/>
    <lineage>
        <taxon>Eukaryota</taxon>
        <taxon>Sar</taxon>
        <taxon>Stramenopiles</taxon>
        <taxon>Ochrophyta</taxon>
        <taxon>Bacillariophyta</taxon>
        <taxon>Coscinodiscophyceae</taxon>
        <taxon>Chaetocerotophycidae</taxon>
        <taxon>Chaetocerotales</taxon>
        <taxon>Attheyaceae</taxon>
        <taxon>Attheya</taxon>
    </lineage>
</organism>
<evidence type="ECO:0000256" key="1">
    <source>
        <dbReference type="SAM" id="MobiDB-lite"/>
    </source>
</evidence>
<name>A0A7S2UQH7_9STRA</name>
<accession>A0A7S2UQH7</accession>
<feature type="compositionally biased region" description="Basic and acidic residues" evidence="1">
    <location>
        <begin position="26"/>
        <end position="36"/>
    </location>
</feature>
<sequence length="342" mass="37245">MSSLEQHRLRYRKKHLEVTPGVSFDDEIKDKDEPRYNHRRGQKSPRQKGKDKSTGTVLEINDSMGESDPITCATTSPSQQCQPQHPAANGESTTHPTVEESSSLPNPTANHSAPGTQHLSSDIAPGERDITSSDNAHNDQSSLSIYLDNLGKMHRDALERMYSIAVAPCIGTGSSAANLDHPQPTNSSSQKESSRTNNLFSGVCLESGGALDEPLGYLNCSFPQFALVDHNSQPNNNGDGDSSIGSAIGWRKCEYCACASVTNCGPTCQRPKLYFLKQKPPFCSPDGWDPDSEYPMHPFGTTQPDVLPLVTASSDTSQISTLIPEKNEQESNHNTSWMSGFF</sequence>
<reference evidence="2" key="1">
    <citation type="submission" date="2021-01" db="EMBL/GenBank/DDBJ databases">
        <authorList>
            <person name="Corre E."/>
            <person name="Pelletier E."/>
            <person name="Niang G."/>
            <person name="Scheremetjew M."/>
            <person name="Finn R."/>
            <person name="Kale V."/>
            <person name="Holt S."/>
            <person name="Cochrane G."/>
            <person name="Meng A."/>
            <person name="Brown T."/>
            <person name="Cohen L."/>
        </authorList>
    </citation>
    <scope>NUCLEOTIDE SEQUENCE</scope>
    <source>
        <strain evidence="2">CCMP2084</strain>
    </source>
</reference>
<feature type="compositionally biased region" description="Polar residues" evidence="1">
    <location>
        <begin position="90"/>
        <end position="120"/>
    </location>
</feature>
<dbReference type="AlphaFoldDB" id="A0A7S2UQH7"/>
<feature type="compositionally biased region" description="Basic residues" evidence="1">
    <location>
        <begin position="37"/>
        <end position="47"/>
    </location>
</feature>
<evidence type="ECO:0000313" key="2">
    <source>
        <dbReference type="EMBL" id="CAD9825166.1"/>
    </source>
</evidence>